<dbReference type="PANTHER" id="PTHR43454">
    <property type="entry name" value="GLYCERALDEHYDE-3-PHOSPHATE DEHYDROGENASE"/>
    <property type="match status" value="1"/>
</dbReference>
<dbReference type="PANTHER" id="PTHR43454:SF1">
    <property type="entry name" value="GLYCERALDEHYDE 3-PHOSPHATE DEHYDROGENASE NAD(P) BINDING DOMAIN-CONTAINING PROTEIN"/>
    <property type="match status" value="1"/>
</dbReference>
<keyword evidence="8" id="KW-1185">Reference proteome</keyword>
<evidence type="ECO:0000256" key="1">
    <source>
        <dbReference type="ARBA" id="ARBA00021022"/>
    </source>
</evidence>
<dbReference type="AlphaFoldDB" id="A0AAP4BWB1"/>
<evidence type="ECO:0000259" key="4">
    <source>
        <dbReference type="SMART" id="SM00846"/>
    </source>
</evidence>
<dbReference type="Gene3D" id="3.30.360.10">
    <property type="entry name" value="Dihydrodipicolinate Reductase, domain 2"/>
    <property type="match status" value="1"/>
</dbReference>
<reference evidence="6 8" key="1">
    <citation type="submission" date="2023-05" db="EMBL/GenBank/DDBJ databases">
        <title>Metabolic capabilities are highly conserved among human nasal-associated Corynebacterium species in pangenomic analyses.</title>
        <authorList>
            <person name="Tran T.H."/>
            <person name="Roberts A.Q."/>
            <person name="Escapa I.F."/>
            <person name="Gao W."/>
            <person name="Conlan S."/>
            <person name="Kong H."/>
            <person name="Segre J.A."/>
            <person name="Kelly M.S."/>
            <person name="Lemon K.P."/>
        </authorList>
    </citation>
    <scope>NUCLEOTIDE SEQUENCE</scope>
    <source>
        <strain evidence="6">KPL2654</strain>
        <strain evidence="5 8">KPL2811</strain>
    </source>
</reference>
<dbReference type="GO" id="GO:0051287">
    <property type="term" value="F:NAD binding"/>
    <property type="evidence" value="ECO:0007669"/>
    <property type="project" value="InterPro"/>
</dbReference>
<evidence type="ECO:0000256" key="3">
    <source>
        <dbReference type="RuleBase" id="RU000397"/>
    </source>
</evidence>
<dbReference type="Proteomes" id="UP001226160">
    <property type="component" value="Unassembled WGS sequence"/>
</dbReference>
<dbReference type="Pfam" id="PF00044">
    <property type="entry name" value="Gp_dh_N"/>
    <property type="match status" value="1"/>
</dbReference>
<name>A0AAP4BWB1_9CORY</name>
<evidence type="ECO:0000313" key="6">
    <source>
        <dbReference type="EMBL" id="MDK4326584.1"/>
    </source>
</evidence>
<proteinExistence type="inferred from homology"/>
<evidence type="ECO:0000313" key="5">
    <source>
        <dbReference type="EMBL" id="MDK4300604.1"/>
    </source>
</evidence>
<comment type="similarity">
    <text evidence="3">Belongs to the glyceraldehyde-3-phosphate dehydrogenase family.</text>
</comment>
<protein>
    <recommendedName>
        <fullName evidence="1">Glyceraldehyde-3-phosphate dehydrogenase</fullName>
    </recommendedName>
</protein>
<dbReference type="InterPro" id="IPR020829">
    <property type="entry name" value="GlycerAld_3-P_DH_cat"/>
</dbReference>
<dbReference type="GO" id="GO:0016620">
    <property type="term" value="F:oxidoreductase activity, acting on the aldehyde or oxo group of donors, NAD or NADP as acceptor"/>
    <property type="evidence" value="ECO:0007669"/>
    <property type="project" value="InterPro"/>
</dbReference>
<dbReference type="InterPro" id="IPR036291">
    <property type="entry name" value="NAD(P)-bd_dom_sf"/>
</dbReference>
<gene>
    <name evidence="5" type="ORF">QPX45_04985</name>
    <name evidence="6" type="ORF">QPX54_08735</name>
</gene>
<dbReference type="SUPFAM" id="SSF51735">
    <property type="entry name" value="NAD(P)-binding Rossmann-fold domains"/>
    <property type="match status" value="1"/>
</dbReference>
<dbReference type="EMBL" id="JASNVP010000008">
    <property type="protein sequence ID" value="MDK4326584.1"/>
    <property type="molecule type" value="Genomic_DNA"/>
</dbReference>
<dbReference type="PROSITE" id="PS00071">
    <property type="entry name" value="GAPDH"/>
    <property type="match status" value="1"/>
</dbReference>
<dbReference type="InterPro" id="IPR020831">
    <property type="entry name" value="GlycerAld/Erythrose_P_DH"/>
</dbReference>
<dbReference type="PRINTS" id="PR00078">
    <property type="entry name" value="G3PDHDRGNASE"/>
</dbReference>
<organism evidence="6 7">
    <name type="scientific">Corynebacterium propinquum</name>
    <dbReference type="NCBI Taxonomy" id="43769"/>
    <lineage>
        <taxon>Bacteria</taxon>
        <taxon>Bacillati</taxon>
        <taxon>Actinomycetota</taxon>
        <taxon>Actinomycetes</taxon>
        <taxon>Mycobacteriales</taxon>
        <taxon>Corynebacteriaceae</taxon>
        <taxon>Corynebacterium</taxon>
    </lineage>
</organism>
<keyword evidence="2 6" id="KW-0560">Oxidoreductase</keyword>
<dbReference type="InterPro" id="IPR020828">
    <property type="entry name" value="GlycerAld_3-P_DH_NAD(P)-bd"/>
</dbReference>
<dbReference type="NCBIfam" id="NF006139">
    <property type="entry name" value="PRK08289.1"/>
    <property type="match status" value="1"/>
</dbReference>
<dbReference type="CDD" id="cd18126">
    <property type="entry name" value="GAPDH_I_C"/>
    <property type="match status" value="1"/>
</dbReference>
<dbReference type="SMART" id="SM00846">
    <property type="entry name" value="Gp_dh_N"/>
    <property type="match status" value="1"/>
</dbReference>
<evidence type="ECO:0000313" key="8">
    <source>
        <dbReference type="Proteomes" id="UP001243856"/>
    </source>
</evidence>
<dbReference type="EMBL" id="JASNVK010000007">
    <property type="protein sequence ID" value="MDK4300604.1"/>
    <property type="molecule type" value="Genomic_DNA"/>
</dbReference>
<dbReference type="Gene3D" id="3.40.50.720">
    <property type="entry name" value="NAD(P)-binding Rossmann-like Domain"/>
    <property type="match status" value="1"/>
</dbReference>
<dbReference type="CDD" id="cd05214">
    <property type="entry name" value="GAPDH_I_N"/>
    <property type="match status" value="1"/>
</dbReference>
<comment type="caution">
    <text evidence="6">The sequence shown here is derived from an EMBL/GenBank/DDBJ whole genome shotgun (WGS) entry which is preliminary data.</text>
</comment>
<dbReference type="SUPFAM" id="SSF55347">
    <property type="entry name" value="Glyceraldehyde-3-phosphate dehydrogenase-like, C-terminal domain"/>
    <property type="match status" value="1"/>
</dbReference>
<feature type="domain" description="Glyceraldehyde 3-phosphate dehydrogenase NAD(P) binding" evidence="4">
    <location>
        <begin position="130"/>
        <end position="291"/>
    </location>
</feature>
<evidence type="ECO:0000256" key="2">
    <source>
        <dbReference type="ARBA" id="ARBA00023002"/>
    </source>
</evidence>
<dbReference type="Pfam" id="PF02800">
    <property type="entry name" value="Gp_dh_C"/>
    <property type="match status" value="1"/>
</dbReference>
<evidence type="ECO:0000313" key="7">
    <source>
        <dbReference type="Proteomes" id="UP001226160"/>
    </source>
</evidence>
<dbReference type="InterPro" id="IPR020830">
    <property type="entry name" value="GlycerAld_3-P_DH_AS"/>
</dbReference>
<dbReference type="GeneID" id="64189094"/>
<sequence>MTVNQPAEVGHDNWNERIALAQEMIPLISSLHRNNNVVTSIFGRLLISVTDIDIIKAHERAHQVIEEDLPLEQTLPVLRELTSMDLGTASIDVGRLAVGFAQSGATDLADYLHSELEEVIGGRTNVKEPTDVVLYGFGRIGRLLARILVEREASYGGVRLRAIVVRSKGDGDIIKRASLLRRDSVHGEFNGTISVDEENNIIWANGTKIQVIYANAPQEIDYTSYGINNAIVVDNTGAWRDRKGLSQHLEAKGADRVLLTAPGKGDIPNVVFGINENSVTDDDKVLSAASCTTNGITPVLKALGARYGVAHGHVETAHSFTNDQNLIDNYHKGDRRGRAAGLNMVLTETGAAKAVSKALPEFEGKLTGNAIRVPTPNVSMAVLNLELETEVTKDEVNDYLRKVALLSNLRQQVDYVNDPELVSSDFVGSVKAGVVDGLATIANGTKHLVVYVWYDNEYGYSNQVVRFVEDIAGKRPRVLPHRSPISEL</sequence>
<dbReference type="RefSeq" id="WP_018121259.1">
    <property type="nucleotide sequence ID" value="NZ_CABIYR010000010.1"/>
</dbReference>
<accession>A0AAP4BWB1</accession>
<dbReference type="Proteomes" id="UP001243856">
    <property type="component" value="Unassembled WGS sequence"/>
</dbReference>